<proteinExistence type="predicted"/>
<evidence type="ECO:0008006" key="4">
    <source>
        <dbReference type="Google" id="ProtNLM"/>
    </source>
</evidence>
<protein>
    <recommendedName>
        <fullName evidence="4">Secreted protein</fullName>
    </recommendedName>
</protein>
<keyword evidence="1" id="KW-1133">Transmembrane helix</keyword>
<sequence length="79" mass="8491">MLMLVSLFSIFFSECAEYSVIRLLASVSIVVTPFPTLLVCSLAISGMASIQEDSGCFVLPTTSTKIFFSNVLVSSTSEL</sequence>
<dbReference type="AlphaFoldDB" id="A0A2M4DEI9"/>
<dbReference type="EMBL" id="GGFL01011819">
    <property type="protein sequence ID" value="MBW75997.1"/>
    <property type="molecule type" value="Transcribed_RNA"/>
</dbReference>
<evidence type="ECO:0000256" key="2">
    <source>
        <dbReference type="SAM" id="SignalP"/>
    </source>
</evidence>
<feature type="transmembrane region" description="Helical" evidence="1">
    <location>
        <begin position="25"/>
        <end position="44"/>
    </location>
</feature>
<evidence type="ECO:0000256" key="1">
    <source>
        <dbReference type="SAM" id="Phobius"/>
    </source>
</evidence>
<feature type="chain" id="PRO_5014967093" description="Secreted protein" evidence="2">
    <location>
        <begin position="16"/>
        <end position="79"/>
    </location>
</feature>
<evidence type="ECO:0000313" key="3">
    <source>
        <dbReference type="EMBL" id="MBW75997.1"/>
    </source>
</evidence>
<name>A0A2M4DEI9_ANODA</name>
<feature type="signal peptide" evidence="2">
    <location>
        <begin position="1"/>
        <end position="15"/>
    </location>
</feature>
<reference evidence="3" key="1">
    <citation type="submission" date="2018-01" db="EMBL/GenBank/DDBJ databases">
        <title>An insight into the sialome of Amazonian anophelines.</title>
        <authorList>
            <person name="Ribeiro J.M."/>
            <person name="Scarpassa V."/>
            <person name="Calvo E."/>
        </authorList>
    </citation>
    <scope>NUCLEOTIDE SEQUENCE</scope>
</reference>
<keyword evidence="2" id="KW-0732">Signal</keyword>
<keyword evidence="1" id="KW-0812">Transmembrane</keyword>
<keyword evidence="1" id="KW-0472">Membrane</keyword>
<organism evidence="3">
    <name type="scientific">Anopheles darlingi</name>
    <name type="common">Mosquito</name>
    <dbReference type="NCBI Taxonomy" id="43151"/>
    <lineage>
        <taxon>Eukaryota</taxon>
        <taxon>Metazoa</taxon>
        <taxon>Ecdysozoa</taxon>
        <taxon>Arthropoda</taxon>
        <taxon>Hexapoda</taxon>
        <taxon>Insecta</taxon>
        <taxon>Pterygota</taxon>
        <taxon>Neoptera</taxon>
        <taxon>Endopterygota</taxon>
        <taxon>Diptera</taxon>
        <taxon>Nematocera</taxon>
        <taxon>Culicoidea</taxon>
        <taxon>Culicidae</taxon>
        <taxon>Anophelinae</taxon>
        <taxon>Anopheles</taxon>
    </lineage>
</organism>
<accession>A0A2M4DEI9</accession>